<evidence type="ECO:0000256" key="4">
    <source>
        <dbReference type="ARBA" id="ARBA00022605"/>
    </source>
</evidence>
<evidence type="ECO:0000256" key="7">
    <source>
        <dbReference type="ARBA" id="ARBA00023239"/>
    </source>
</evidence>
<dbReference type="PROSITE" id="PS00666">
    <property type="entry name" value="DHDPS_2"/>
    <property type="match status" value="1"/>
</dbReference>
<keyword evidence="15" id="KW-1185">Reference proteome</keyword>
<keyword evidence="4" id="KW-0028">Amino-acid biosynthesis</keyword>
<dbReference type="PRINTS" id="PR00146">
    <property type="entry name" value="DHPICSNTHASE"/>
</dbReference>
<evidence type="ECO:0000256" key="3">
    <source>
        <dbReference type="ARBA" id="ARBA00012086"/>
    </source>
</evidence>
<organism evidence="14 15">
    <name type="scientific">Oceanobacillus arenosus</name>
    <dbReference type="NCBI Taxonomy" id="1229153"/>
    <lineage>
        <taxon>Bacteria</taxon>
        <taxon>Bacillati</taxon>
        <taxon>Bacillota</taxon>
        <taxon>Bacilli</taxon>
        <taxon>Bacillales</taxon>
        <taxon>Bacillaceae</taxon>
        <taxon>Oceanobacillus</taxon>
    </lineage>
</organism>
<dbReference type="GO" id="GO:0008840">
    <property type="term" value="F:4-hydroxy-tetrahydrodipicolinate synthase activity"/>
    <property type="evidence" value="ECO:0007669"/>
    <property type="project" value="UniProtKB-UniRule"/>
</dbReference>
<comment type="catalytic activity">
    <reaction evidence="9">
        <text>L-aspartate 4-semialdehyde + pyruvate = (2S,4S)-4-hydroxy-2,3,4,5-tetrahydrodipicolinate + H2O + H(+)</text>
        <dbReference type="Rhea" id="RHEA:34171"/>
        <dbReference type="ChEBI" id="CHEBI:15361"/>
        <dbReference type="ChEBI" id="CHEBI:15377"/>
        <dbReference type="ChEBI" id="CHEBI:15378"/>
        <dbReference type="ChEBI" id="CHEBI:67139"/>
        <dbReference type="ChEBI" id="CHEBI:537519"/>
        <dbReference type="EC" id="4.3.3.7"/>
    </reaction>
</comment>
<sequence>MMMKTNFHGIIPPVSIILDADGNLDEKGMATVIDFLIHAKVDGLFFLGSGGEFSQMSVELRKEIVEFTTNYVAGRVPVLIGTGSSSTKEALSLSQHAEKVGADGVVVINPYYCTLTEENLFAHYAEIAESIELPILLYNFPTLTGQDLSPEFVLKLVDKYENIVGIKETIDSIAHIENMISTVKSKYPDFTVFSGFDNHVFNTLILGGDGAICASINFAPEITVELYKAFRENDLEQAVKLHRKIAGLPKMYNLDSPFIGVIKEAMKLRGLDISTYVLPPTRELSTEKKEQLIEILKTADLL</sequence>
<feature type="active site" description="Schiff-base intermediate with substrate" evidence="12">
    <location>
        <position position="167"/>
    </location>
</feature>
<dbReference type="SUPFAM" id="SSF51569">
    <property type="entry name" value="Aldolase"/>
    <property type="match status" value="1"/>
</dbReference>
<dbReference type="SMART" id="SM01130">
    <property type="entry name" value="DHDPS"/>
    <property type="match status" value="1"/>
</dbReference>
<dbReference type="InterPro" id="IPR002220">
    <property type="entry name" value="DapA-like"/>
</dbReference>
<dbReference type="PANTHER" id="PTHR12128:SF28">
    <property type="entry name" value="2-DEHYDRO-3-DEOXY-D-GLUCONATE ALDOLASE YAGE-RELATED"/>
    <property type="match status" value="1"/>
</dbReference>
<keyword evidence="5" id="KW-0220">Diaminopimelate biosynthesis</keyword>
<evidence type="ECO:0000256" key="8">
    <source>
        <dbReference type="ARBA" id="ARBA00023270"/>
    </source>
</evidence>
<evidence type="ECO:0000256" key="6">
    <source>
        <dbReference type="ARBA" id="ARBA00023154"/>
    </source>
</evidence>
<comment type="pathway">
    <text evidence="2">Amino-acid biosynthesis; L-lysine biosynthesis via DAP pathway; (S)-tetrahydrodipicolinate from L-aspartate: step 3/4.</text>
</comment>
<dbReference type="EC" id="4.3.3.7" evidence="3 10"/>
<dbReference type="InterPro" id="IPR020625">
    <property type="entry name" value="Schiff_base-form_aldolases_AS"/>
</dbReference>
<proteinExistence type="inferred from homology"/>
<accession>A0A3D8Q1K4</accession>
<dbReference type="PANTHER" id="PTHR12128">
    <property type="entry name" value="DIHYDRODIPICOLINATE SYNTHASE"/>
    <property type="match status" value="1"/>
</dbReference>
<dbReference type="InterPro" id="IPR013785">
    <property type="entry name" value="Aldolase_TIM"/>
</dbReference>
<dbReference type="OrthoDB" id="9771791at2"/>
<evidence type="ECO:0000256" key="10">
    <source>
        <dbReference type="NCBIfam" id="TIGR00674"/>
    </source>
</evidence>
<protein>
    <recommendedName>
        <fullName evidence="3 10">4-hydroxy-tetrahydrodipicolinate synthase</fullName>
        <ecNumber evidence="3 10">4.3.3.7</ecNumber>
    </recommendedName>
</protein>
<dbReference type="Proteomes" id="UP000257143">
    <property type="component" value="Unassembled WGS sequence"/>
</dbReference>
<dbReference type="GO" id="GO:0019877">
    <property type="term" value="P:diaminopimelate biosynthetic process"/>
    <property type="evidence" value="ECO:0007669"/>
    <property type="project" value="UniProtKB-KW"/>
</dbReference>
<feature type="binding site" evidence="13">
    <location>
        <position position="212"/>
    </location>
    <ligand>
        <name>pyruvate</name>
        <dbReference type="ChEBI" id="CHEBI:15361"/>
    </ligand>
</feature>
<dbReference type="GO" id="GO:0005829">
    <property type="term" value="C:cytosol"/>
    <property type="evidence" value="ECO:0007669"/>
    <property type="project" value="TreeGrafter"/>
</dbReference>
<evidence type="ECO:0000256" key="13">
    <source>
        <dbReference type="PIRSR" id="PIRSR001365-2"/>
    </source>
</evidence>
<dbReference type="PIRSF" id="PIRSF001365">
    <property type="entry name" value="DHDPS"/>
    <property type="match status" value="1"/>
</dbReference>
<dbReference type="InterPro" id="IPR005263">
    <property type="entry name" value="DapA"/>
</dbReference>
<dbReference type="CDD" id="cd00408">
    <property type="entry name" value="DHDPS-like"/>
    <property type="match status" value="1"/>
</dbReference>
<comment type="function">
    <text evidence="1">Catalyzes the condensation of (S)-aspartate-beta-semialdehyde [(S)-ASA] and pyruvate to 4-hydroxy-tetrahydrodipicolinate (HTPA).</text>
</comment>
<reference evidence="15" key="1">
    <citation type="submission" date="2017-11" db="EMBL/GenBank/DDBJ databases">
        <authorList>
            <person name="Zhu W."/>
        </authorList>
    </citation>
    <scope>NUCLEOTIDE SEQUENCE [LARGE SCALE GENOMIC DNA]</scope>
    <source>
        <strain evidence="15">CAU 1183</strain>
    </source>
</reference>
<gene>
    <name evidence="14" type="primary">dapA</name>
    <name evidence="14" type="ORF">CWR48_00185</name>
</gene>
<evidence type="ECO:0000313" key="14">
    <source>
        <dbReference type="EMBL" id="RDW22164.1"/>
    </source>
</evidence>
<keyword evidence="7 11" id="KW-0456">Lyase</keyword>
<dbReference type="NCBIfam" id="TIGR00674">
    <property type="entry name" value="dapA"/>
    <property type="match status" value="1"/>
</dbReference>
<evidence type="ECO:0000256" key="5">
    <source>
        <dbReference type="ARBA" id="ARBA00022915"/>
    </source>
</evidence>
<name>A0A3D8Q1K4_9BACI</name>
<dbReference type="GO" id="GO:0009089">
    <property type="term" value="P:lysine biosynthetic process via diaminopimelate"/>
    <property type="evidence" value="ECO:0007669"/>
    <property type="project" value="UniProtKB-UniRule"/>
</dbReference>
<keyword evidence="6" id="KW-0457">Lysine biosynthesis</keyword>
<keyword evidence="8" id="KW-0704">Schiff base</keyword>
<evidence type="ECO:0000256" key="2">
    <source>
        <dbReference type="ARBA" id="ARBA00005120"/>
    </source>
</evidence>
<evidence type="ECO:0000313" key="15">
    <source>
        <dbReference type="Proteomes" id="UP000257143"/>
    </source>
</evidence>
<dbReference type="Pfam" id="PF00701">
    <property type="entry name" value="DHDPS"/>
    <property type="match status" value="1"/>
</dbReference>
<evidence type="ECO:0000256" key="9">
    <source>
        <dbReference type="ARBA" id="ARBA00047836"/>
    </source>
</evidence>
<evidence type="ECO:0000256" key="12">
    <source>
        <dbReference type="PIRSR" id="PIRSR001365-1"/>
    </source>
</evidence>
<comment type="caution">
    <text evidence="14">The sequence shown here is derived from an EMBL/GenBank/DDBJ whole genome shotgun (WGS) entry which is preliminary data.</text>
</comment>
<evidence type="ECO:0000256" key="1">
    <source>
        <dbReference type="ARBA" id="ARBA00003294"/>
    </source>
</evidence>
<dbReference type="Gene3D" id="3.20.20.70">
    <property type="entry name" value="Aldolase class I"/>
    <property type="match status" value="1"/>
</dbReference>
<dbReference type="AlphaFoldDB" id="A0A3D8Q1K4"/>
<feature type="active site" description="Proton donor/acceptor" evidence="12">
    <location>
        <position position="138"/>
    </location>
</feature>
<dbReference type="UniPathway" id="UPA00034">
    <property type="reaction ID" value="UER00017"/>
</dbReference>
<comment type="similarity">
    <text evidence="11">Belongs to the DapA family.</text>
</comment>
<evidence type="ECO:0000256" key="11">
    <source>
        <dbReference type="PIRNR" id="PIRNR001365"/>
    </source>
</evidence>
<dbReference type="EMBL" id="PIOC01000001">
    <property type="protein sequence ID" value="RDW22164.1"/>
    <property type="molecule type" value="Genomic_DNA"/>
</dbReference>